<keyword evidence="1" id="KW-0812">Transmembrane</keyword>
<dbReference type="EMBL" id="JABJVM010000013">
    <property type="protein sequence ID" value="MBA3927083.1"/>
    <property type="molecule type" value="Genomic_DNA"/>
</dbReference>
<dbReference type="RefSeq" id="WP_181677197.1">
    <property type="nucleotide sequence ID" value="NZ_JABJVM010000013.1"/>
</dbReference>
<feature type="transmembrane region" description="Helical" evidence="1">
    <location>
        <begin position="39"/>
        <end position="60"/>
    </location>
</feature>
<protein>
    <submittedName>
        <fullName evidence="2">Uncharacterized protein</fullName>
    </submittedName>
</protein>
<gene>
    <name evidence="2" type="ORF">HPK16_12095</name>
</gene>
<keyword evidence="1" id="KW-0472">Membrane</keyword>
<dbReference type="Proteomes" id="UP000548787">
    <property type="component" value="Unassembled WGS sequence"/>
</dbReference>
<reference evidence="2 3" key="1">
    <citation type="submission" date="2020-08" db="EMBL/GenBank/DDBJ databases">
        <title>Listeria ohnekaius sp. nov. and Listeria portnoyii sp. nov. isolated from non-agricultural and natural environments.</title>
        <authorList>
            <person name="Weller D."/>
            <person name="Belias A.M."/>
            <person name="Liao J."/>
            <person name="Guo S."/>
            <person name="Orsi R.H."/>
            <person name="Wiedmann M."/>
        </authorList>
    </citation>
    <scope>NUCLEOTIDE SEQUENCE [LARGE SCALE GENOMIC DNA]</scope>
    <source>
        <strain evidence="2 3">FSL W9-0585</strain>
    </source>
</reference>
<sequence length="66" mass="7187">MKKTILILAISLFIVLSFMDIMLINDANASTIIGALVLGAAQTIIVLIPILIIILLVKLLKRRSTN</sequence>
<organism evidence="2 3">
    <name type="scientific">Listeria rustica</name>
    <dbReference type="NCBI Taxonomy" id="2713503"/>
    <lineage>
        <taxon>Bacteria</taxon>
        <taxon>Bacillati</taxon>
        <taxon>Bacillota</taxon>
        <taxon>Bacilli</taxon>
        <taxon>Bacillales</taxon>
        <taxon>Listeriaceae</taxon>
        <taxon>Listeria</taxon>
    </lineage>
</organism>
<accession>A0A7W1T7X2</accession>
<keyword evidence="3" id="KW-1185">Reference proteome</keyword>
<keyword evidence="1" id="KW-1133">Transmembrane helix</keyword>
<comment type="caution">
    <text evidence="2">The sequence shown here is derived from an EMBL/GenBank/DDBJ whole genome shotgun (WGS) entry which is preliminary data.</text>
</comment>
<evidence type="ECO:0000313" key="2">
    <source>
        <dbReference type="EMBL" id="MBA3927083.1"/>
    </source>
</evidence>
<evidence type="ECO:0000256" key="1">
    <source>
        <dbReference type="SAM" id="Phobius"/>
    </source>
</evidence>
<dbReference type="AlphaFoldDB" id="A0A7W1T7X2"/>
<proteinExistence type="predicted"/>
<name>A0A7W1T7X2_9LIST</name>
<evidence type="ECO:0000313" key="3">
    <source>
        <dbReference type="Proteomes" id="UP000548787"/>
    </source>
</evidence>